<comment type="subcellular location">
    <subcellularLocation>
        <location evidence="1">Cell membrane</location>
        <topology evidence="1">Multi-pass membrane protein</topology>
    </subcellularLocation>
</comment>
<feature type="transmembrane region" description="Helical" evidence="6">
    <location>
        <begin position="241"/>
        <end position="259"/>
    </location>
</feature>
<feature type="transmembrane region" description="Helical" evidence="6">
    <location>
        <begin position="193"/>
        <end position="212"/>
    </location>
</feature>
<evidence type="ECO:0000256" key="4">
    <source>
        <dbReference type="ARBA" id="ARBA00022989"/>
    </source>
</evidence>
<comment type="caution">
    <text evidence="7">The sequence shown here is derived from an EMBL/GenBank/DDBJ whole genome shotgun (WGS) entry which is preliminary data.</text>
</comment>
<dbReference type="PANTHER" id="PTHR47089">
    <property type="entry name" value="ABC TRANSPORTER, PERMEASE PROTEIN"/>
    <property type="match status" value="1"/>
</dbReference>
<dbReference type="CDD" id="cd06580">
    <property type="entry name" value="TM_PBP1_transp_TpRbsC_like"/>
    <property type="match status" value="1"/>
</dbReference>
<feature type="transmembrane region" description="Helical" evidence="6">
    <location>
        <begin position="319"/>
        <end position="342"/>
    </location>
</feature>
<dbReference type="STRING" id="249408.BOO71_0009151"/>
<feature type="transmembrane region" description="Helical" evidence="6">
    <location>
        <begin position="12"/>
        <end position="38"/>
    </location>
</feature>
<gene>
    <name evidence="7" type="ORF">BOO71_0009151</name>
</gene>
<dbReference type="OrthoDB" id="45037at2"/>
<protein>
    <submittedName>
        <fullName evidence="7">Inositol transport system permease protein</fullName>
    </submittedName>
</protein>
<feature type="transmembrane region" description="Helical" evidence="6">
    <location>
        <begin position="112"/>
        <end position="135"/>
    </location>
</feature>
<evidence type="ECO:0000256" key="6">
    <source>
        <dbReference type="SAM" id="Phobius"/>
    </source>
</evidence>
<proteinExistence type="predicted"/>
<reference evidence="7 8" key="1">
    <citation type="submission" date="2017-01" db="EMBL/GenBank/DDBJ databases">
        <title>Genome Analysis of Deinococcus marmoris KOPRI26562.</title>
        <authorList>
            <person name="Kim J.H."/>
            <person name="Oh H.-M."/>
        </authorList>
    </citation>
    <scope>NUCLEOTIDE SEQUENCE [LARGE SCALE GENOMIC DNA]</scope>
    <source>
        <strain evidence="7 8">KOPRI26562</strain>
    </source>
</reference>
<dbReference type="PANTHER" id="PTHR47089:SF1">
    <property type="entry name" value="GUANOSINE ABC TRANSPORTER PERMEASE PROTEIN NUPP"/>
    <property type="match status" value="1"/>
</dbReference>
<dbReference type="AlphaFoldDB" id="A0A1U7NWP1"/>
<keyword evidence="5 6" id="KW-0472">Membrane</keyword>
<dbReference type="Pfam" id="PF02653">
    <property type="entry name" value="BPD_transp_2"/>
    <property type="match status" value="1"/>
</dbReference>
<feature type="transmembrane region" description="Helical" evidence="6">
    <location>
        <begin position="271"/>
        <end position="289"/>
    </location>
</feature>
<keyword evidence="3 6" id="KW-0812">Transmembrane</keyword>
<keyword evidence="4 6" id="KW-1133">Transmembrane helix</keyword>
<name>A0A1U7NWP1_9DEIO</name>
<feature type="transmembrane region" description="Helical" evidence="6">
    <location>
        <begin position="90"/>
        <end position="106"/>
    </location>
</feature>
<evidence type="ECO:0000256" key="1">
    <source>
        <dbReference type="ARBA" id="ARBA00004651"/>
    </source>
</evidence>
<sequence>MRFIPLAAPSTARAGLVTLASVAVALGLCALIFVFYGVSPAEVYSTMLRGTLGDSTGLAEVGRRTIPLLLIGAGLAITFRAQFFNIGGEGQLLLGAVFAAGTALFVPLPGPILLPAVFLMGAVGGGLWALIAALLRRLNVNEILSTLMLNYIAVALVTYLIAGPWKGKDVRGYIYTDSFPDAANLPVIAGTQVHWPTLLLGVAVALGLQWLLSRSTFGYALRVVGENPGAARYAGISSARVMTIVALITGGAAGLAGAGEVAGIHHRLLEAGQISLGYGFTAVIVAWLARGNPALCLITAPVMGVILAGGDILKIDLNMPFRVVDVFSGVILLCLIASEVFVRNRVVWGARA</sequence>
<evidence type="ECO:0000256" key="2">
    <source>
        <dbReference type="ARBA" id="ARBA00022475"/>
    </source>
</evidence>
<dbReference type="RefSeq" id="WP_075833982.1">
    <property type="nucleotide sequence ID" value="NZ_MSTI01000104.1"/>
</dbReference>
<dbReference type="Proteomes" id="UP000186607">
    <property type="component" value="Unassembled WGS sequence"/>
</dbReference>
<dbReference type="eggNOG" id="COG4603">
    <property type="taxonomic scope" value="Bacteria"/>
</dbReference>
<evidence type="ECO:0000313" key="8">
    <source>
        <dbReference type="Proteomes" id="UP000186607"/>
    </source>
</evidence>
<dbReference type="GO" id="GO:0005886">
    <property type="term" value="C:plasma membrane"/>
    <property type="evidence" value="ECO:0007669"/>
    <property type="project" value="UniProtKB-SubCell"/>
</dbReference>
<keyword evidence="2" id="KW-1003">Cell membrane</keyword>
<dbReference type="EMBL" id="MSTI01000104">
    <property type="protein sequence ID" value="OLV17345.1"/>
    <property type="molecule type" value="Genomic_DNA"/>
</dbReference>
<accession>A0A1U7NWP1</accession>
<feature type="transmembrane region" description="Helical" evidence="6">
    <location>
        <begin position="147"/>
        <end position="165"/>
    </location>
</feature>
<organism evidence="7 8">
    <name type="scientific">Deinococcus marmoris</name>
    <dbReference type="NCBI Taxonomy" id="249408"/>
    <lineage>
        <taxon>Bacteria</taxon>
        <taxon>Thermotogati</taxon>
        <taxon>Deinococcota</taxon>
        <taxon>Deinococci</taxon>
        <taxon>Deinococcales</taxon>
        <taxon>Deinococcaceae</taxon>
        <taxon>Deinococcus</taxon>
    </lineage>
</organism>
<dbReference type="InterPro" id="IPR001851">
    <property type="entry name" value="ABC_transp_permease"/>
</dbReference>
<evidence type="ECO:0000313" key="7">
    <source>
        <dbReference type="EMBL" id="OLV17345.1"/>
    </source>
</evidence>
<feature type="transmembrane region" description="Helical" evidence="6">
    <location>
        <begin position="294"/>
        <end position="313"/>
    </location>
</feature>
<keyword evidence="8" id="KW-1185">Reference proteome</keyword>
<evidence type="ECO:0000256" key="5">
    <source>
        <dbReference type="ARBA" id="ARBA00023136"/>
    </source>
</evidence>
<dbReference type="GO" id="GO:0022857">
    <property type="term" value="F:transmembrane transporter activity"/>
    <property type="evidence" value="ECO:0007669"/>
    <property type="project" value="InterPro"/>
</dbReference>
<evidence type="ECO:0000256" key="3">
    <source>
        <dbReference type="ARBA" id="ARBA00022692"/>
    </source>
</evidence>